<sequence length="108" mass="12401">MDIIQITDGLKALGDPTRLQMVALMKHRECCVCEFTAIFHISQPAISRHIGRLKNEGLVNEERRGQWVFYSLNRNKFEKLGFSLAHLPDLSEKFKELEEKGLLVNCDA</sequence>
<dbReference type="InterPro" id="IPR011991">
    <property type="entry name" value="ArsR-like_HTH"/>
</dbReference>
<dbReference type="SMART" id="SM00418">
    <property type="entry name" value="HTH_ARSR"/>
    <property type="match status" value="1"/>
</dbReference>
<dbReference type="PROSITE" id="PS50987">
    <property type="entry name" value="HTH_ARSR_2"/>
    <property type="match status" value="1"/>
</dbReference>
<evidence type="ECO:0000256" key="1">
    <source>
        <dbReference type="ARBA" id="ARBA00023015"/>
    </source>
</evidence>
<keyword evidence="2" id="KW-0238">DNA-binding</keyword>
<dbReference type="Proteomes" id="UP000284219">
    <property type="component" value="Unassembled WGS sequence"/>
</dbReference>
<evidence type="ECO:0000259" key="4">
    <source>
        <dbReference type="PROSITE" id="PS50987"/>
    </source>
</evidence>
<feature type="domain" description="HTH arsR-type" evidence="4">
    <location>
        <begin position="1"/>
        <end position="92"/>
    </location>
</feature>
<dbReference type="OrthoDB" id="9798835at2"/>
<protein>
    <submittedName>
        <fullName evidence="5">Transcriptional regulator</fullName>
    </submittedName>
</protein>
<dbReference type="PRINTS" id="PR00778">
    <property type="entry name" value="HTHARSR"/>
</dbReference>
<accession>A0A419SRH4</accession>
<reference evidence="5 6" key="1">
    <citation type="submission" date="2016-08" db="EMBL/GenBank/DDBJ databases">
        <title>Novel Firmicute Genomes.</title>
        <authorList>
            <person name="Poppleton D.I."/>
            <person name="Gribaldo S."/>
        </authorList>
    </citation>
    <scope>NUCLEOTIDE SEQUENCE [LARGE SCALE GENOMIC DNA]</scope>
    <source>
        <strain evidence="5 6">RAOx-1</strain>
    </source>
</reference>
<dbReference type="GO" id="GO:0003677">
    <property type="term" value="F:DNA binding"/>
    <property type="evidence" value="ECO:0007669"/>
    <property type="project" value="UniProtKB-KW"/>
</dbReference>
<name>A0A419SRH4_9BACL</name>
<dbReference type="InterPro" id="IPR001845">
    <property type="entry name" value="HTH_ArsR_DNA-bd_dom"/>
</dbReference>
<keyword evidence="1" id="KW-0805">Transcription regulation</keyword>
<gene>
    <name evidence="5" type="ORF">BEP19_00550</name>
</gene>
<dbReference type="InterPro" id="IPR036388">
    <property type="entry name" value="WH-like_DNA-bd_sf"/>
</dbReference>
<dbReference type="Gene3D" id="1.10.10.10">
    <property type="entry name" value="Winged helix-like DNA-binding domain superfamily/Winged helix DNA-binding domain"/>
    <property type="match status" value="1"/>
</dbReference>
<dbReference type="Pfam" id="PF01022">
    <property type="entry name" value="HTH_5"/>
    <property type="match status" value="1"/>
</dbReference>
<dbReference type="InterPro" id="IPR036390">
    <property type="entry name" value="WH_DNA-bd_sf"/>
</dbReference>
<organism evidence="5 6">
    <name type="scientific">Ammoniphilus oxalaticus</name>
    <dbReference type="NCBI Taxonomy" id="66863"/>
    <lineage>
        <taxon>Bacteria</taxon>
        <taxon>Bacillati</taxon>
        <taxon>Bacillota</taxon>
        <taxon>Bacilli</taxon>
        <taxon>Bacillales</taxon>
        <taxon>Paenibacillaceae</taxon>
        <taxon>Aneurinibacillus group</taxon>
        <taxon>Ammoniphilus</taxon>
    </lineage>
</organism>
<dbReference type="PANTHER" id="PTHR33154">
    <property type="entry name" value="TRANSCRIPTIONAL REGULATOR, ARSR FAMILY"/>
    <property type="match status" value="1"/>
</dbReference>
<keyword evidence="3" id="KW-0804">Transcription</keyword>
<keyword evidence="6" id="KW-1185">Reference proteome</keyword>
<evidence type="ECO:0000313" key="5">
    <source>
        <dbReference type="EMBL" id="RKD27095.1"/>
    </source>
</evidence>
<evidence type="ECO:0000313" key="6">
    <source>
        <dbReference type="Proteomes" id="UP000284219"/>
    </source>
</evidence>
<evidence type="ECO:0000256" key="3">
    <source>
        <dbReference type="ARBA" id="ARBA00023163"/>
    </source>
</evidence>
<dbReference type="SUPFAM" id="SSF46785">
    <property type="entry name" value="Winged helix' DNA-binding domain"/>
    <property type="match status" value="1"/>
</dbReference>
<proteinExistence type="predicted"/>
<dbReference type="AlphaFoldDB" id="A0A419SRH4"/>
<dbReference type="CDD" id="cd00090">
    <property type="entry name" value="HTH_ARSR"/>
    <property type="match status" value="1"/>
</dbReference>
<dbReference type="NCBIfam" id="NF033788">
    <property type="entry name" value="HTH_metalloreg"/>
    <property type="match status" value="1"/>
</dbReference>
<dbReference type="InterPro" id="IPR051081">
    <property type="entry name" value="HTH_MetalResp_TranReg"/>
</dbReference>
<evidence type="ECO:0000256" key="2">
    <source>
        <dbReference type="ARBA" id="ARBA00023125"/>
    </source>
</evidence>
<dbReference type="RefSeq" id="WP_120187917.1">
    <property type="nucleotide sequence ID" value="NZ_MCHY01000001.1"/>
</dbReference>
<dbReference type="EMBL" id="MCHY01000001">
    <property type="protein sequence ID" value="RKD27095.1"/>
    <property type="molecule type" value="Genomic_DNA"/>
</dbReference>
<dbReference type="GO" id="GO:0003700">
    <property type="term" value="F:DNA-binding transcription factor activity"/>
    <property type="evidence" value="ECO:0007669"/>
    <property type="project" value="InterPro"/>
</dbReference>
<comment type="caution">
    <text evidence="5">The sequence shown here is derived from an EMBL/GenBank/DDBJ whole genome shotgun (WGS) entry which is preliminary data.</text>
</comment>
<dbReference type="PANTHER" id="PTHR33154:SF18">
    <property type="entry name" value="ARSENICAL RESISTANCE OPERON REPRESSOR"/>
    <property type="match status" value="1"/>
</dbReference>